<accession>A0A9D7I9K7</accession>
<protein>
    <submittedName>
        <fullName evidence="2">DnaJ domain-containing protein</fullName>
    </submittedName>
</protein>
<dbReference type="SUPFAM" id="SSF46565">
    <property type="entry name" value="Chaperone J-domain"/>
    <property type="match status" value="1"/>
</dbReference>
<comment type="caution">
    <text evidence="2">The sequence shown here is derived from an EMBL/GenBank/DDBJ whole genome shotgun (WGS) entry which is preliminary data.</text>
</comment>
<dbReference type="Proteomes" id="UP000886602">
    <property type="component" value="Unassembled WGS sequence"/>
</dbReference>
<sequence>MSNPYQVLGIARDADDAAVRAAYLRAVQLCPPDRDAERFAALRRAFDALATQRLRVANALFDKEPPDLEGMVHLLESRHTPRRPDTATLLRVLKGGS</sequence>
<reference evidence="2" key="1">
    <citation type="submission" date="2020-10" db="EMBL/GenBank/DDBJ databases">
        <title>Connecting structure to function with the recovery of over 1000 high-quality activated sludge metagenome-assembled genomes encoding full-length rRNA genes using long-read sequencing.</title>
        <authorList>
            <person name="Singleton C.M."/>
            <person name="Petriglieri F."/>
            <person name="Kristensen J.M."/>
            <person name="Kirkegaard R.H."/>
            <person name="Michaelsen T.Y."/>
            <person name="Andersen M.H."/>
            <person name="Karst S.M."/>
            <person name="Dueholm M.S."/>
            <person name="Nielsen P.H."/>
            <person name="Albertsen M."/>
        </authorList>
    </citation>
    <scope>NUCLEOTIDE SEQUENCE</scope>
    <source>
        <strain evidence="2">EsbW_18-Q3-R4-48_MAXAC.044</strain>
    </source>
</reference>
<dbReference type="InterPro" id="IPR036869">
    <property type="entry name" value="J_dom_sf"/>
</dbReference>
<dbReference type="AlphaFoldDB" id="A0A9D7I9K7"/>
<organism evidence="2 3">
    <name type="scientific">Candidatus Propionivibrio dominans</name>
    <dbReference type="NCBI Taxonomy" id="2954373"/>
    <lineage>
        <taxon>Bacteria</taxon>
        <taxon>Pseudomonadati</taxon>
        <taxon>Pseudomonadota</taxon>
        <taxon>Betaproteobacteria</taxon>
        <taxon>Rhodocyclales</taxon>
        <taxon>Rhodocyclaceae</taxon>
        <taxon>Propionivibrio</taxon>
    </lineage>
</organism>
<dbReference type="PROSITE" id="PS50076">
    <property type="entry name" value="DNAJ_2"/>
    <property type="match status" value="1"/>
</dbReference>
<evidence type="ECO:0000313" key="3">
    <source>
        <dbReference type="Proteomes" id="UP000886602"/>
    </source>
</evidence>
<dbReference type="InterPro" id="IPR001623">
    <property type="entry name" value="DnaJ_domain"/>
</dbReference>
<dbReference type="Gene3D" id="1.10.287.110">
    <property type="entry name" value="DnaJ domain"/>
    <property type="match status" value="1"/>
</dbReference>
<dbReference type="EMBL" id="JADJNC010000026">
    <property type="protein sequence ID" value="MBK7424263.1"/>
    <property type="molecule type" value="Genomic_DNA"/>
</dbReference>
<evidence type="ECO:0000259" key="1">
    <source>
        <dbReference type="PROSITE" id="PS50076"/>
    </source>
</evidence>
<dbReference type="SMART" id="SM00271">
    <property type="entry name" value="DnaJ"/>
    <property type="match status" value="1"/>
</dbReference>
<proteinExistence type="predicted"/>
<feature type="domain" description="J" evidence="1">
    <location>
        <begin position="3"/>
        <end position="65"/>
    </location>
</feature>
<gene>
    <name evidence="2" type="ORF">IPJ48_14940</name>
</gene>
<name>A0A9D7I9K7_9RHOO</name>
<dbReference type="Pfam" id="PF00226">
    <property type="entry name" value="DnaJ"/>
    <property type="match status" value="1"/>
</dbReference>
<evidence type="ECO:0000313" key="2">
    <source>
        <dbReference type="EMBL" id="MBK7424263.1"/>
    </source>
</evidence>